<dbReference type="InterPro" id="IPR053136">
    <property type="entry name" value="UTP_pyrophosphatase-like"/>
</dbReference>
<dbReference type="RefSeq" id="WP_089271590.1">
    <property type="nucleotide sequence ID" value="NZ_FZOC01000001.1"/>
</dbReference>
<proteinExistence type="predicted"/>
<evidence type="ECO:0000313" key="3">
    <source>
        <dbReference type="Proteomes" id="UP000198324"/>
    </source>
</evidence>
<evidence type="ECO:0000313" key="2">
    <source>
        <dbReference type="EMBL" id="SNR65179.1"/>
    </source>
</evidence>
<sequence>MFGRTRKPARPEPPARFELLLDGEPAPVELSFDGFRSLRISIRPEGLLRVRAPKGTSKAFILERLEAKAAWIHRHLESFRQRKQAAPPPLFEDGARLLHLGAQLTLSLAREPRNSVRLEGERLIVATRREPTPEAVRRLVEGWRTVQARELFAHVIRELLPRLDALGAPRPKALTIRAMKSRWGSCSRQRRITLNLHLVKAPLVCIEYVAAHELCHLLRHAHDARFYALLAAVMPDWKQRRALLAAQPMD</sequence>
<dbReference type="AlphaFoldDB" id="A0A238Y4E8"/>
<dbReference type="Gene3D" id="3.30.2010.10">
    <property type="entry name" value="Metalloproteases ('zincins'), catalytic domain"/>
    <property type="match status" value="1"/>
</dbReference>
<dbReference type="CDD" id="cd07344">
    <property type="entry name" value="M48_yhfN_like"/>
    <property type="match status" value="1"/>
</dbReference>
<dbReference type="Pfam" id="PF01863">
    <property type="entry name" value="YgjP-like"/>
    <property type="match status" value="1"/>
</dbReference>
<feature type="domain" description="YgjP-like metallopeptidase" evidence="1">
    <location>
        <begin position="36"/>
        <end position="245"/>
    </location>
</feature>
<protein>
    <recommendedName>
        <fullName evidence="1">YgjP-like metallopeptidase domain-containing protein</fullName>
    </recommendedName>
</protein>
<dbReference type="EMBL" id="FZOC01000001">
    <property type="protein sequence ID" value="SNR65179.1"/>
    <property type="molecule type" value="Genomic_DNA"/>
</dbReference>
<evidence type="ECO:0000259" key="1">
    <source>
        <dbReference type="Pfam" id="PF01863"/>
    </source>
</evidence>
<name>A0A238Y4E8_9BACT</name>
<dbReference type="PANTHER" id="PTHR30399">
    <property type="entry name" value="UNCHARACTERIZED PROTEIN YGJP"/>
    <property type="match status" value="1"/>
</dbReference>
<reference evidence="2 3" key="1">
    <citation type="submission" date="2017-06" db="EMBL/GenBank/DDBJ databases">
        <authorList>
            <person name="Kim H.J."/>
            <person name="Triplett B.A."/>
        </authorList>
    </citation>
    <scope>NUCLEOTIDE SEQUENCE [LARGE SCALE GENOMIC DNA]</scope>
    <source>
        <strain evidence="2 3">DSM 13116</strain>
    </source>
</reference>
<dbReference type="Proteomes" id="UP000198324">
    <property type="component" value="Unassembled WGS sequence"/>
</dbReference>
<dbReference type="PANTHER" id="PTHR30399:SF1">
    <property type="entry name" value="UTP PYROPHOSPHATASE"/>
    <property type="match status" value="1"/>
</dbReference>
<organism evidence="2 3">
    <name type="scientific">Humidesulfovibrio mexicanus</name>
    <dbReference type="NCBI Taxonomy" id="147047"/>
    <lineage>
        <taxon>Bacteria</taxon>
        <taxon>Pseudomonadati</taxon>
        <taxon>Thermodesulfobacteriota</taxon>
        <taxon>Desulfovibrionia</taxon>
        <taxon>Desulfovibrionales</taxon>
        <taxon>Desulfovibrionaceae</taxon>
        <taxon>Humidesulfovibrio</taxon>
    </lineage>
</organism>
<dbReference type="InterPro" id="IPR002725">
    <property type="entry name" value="YgjP-like_metallopeptidase"/>
</dbReference>
<gene>
    <name evidence="2" type="ORF">SAMN04488503_0621</name>
</gene>
<accession>A0A238Y4E8</accession>
<dbReference type="OrthoDB" id="5321643at2"/>
<keyword evidence="3" id="KW-1185">Reference proteome</keyword>